<feature type="compositionally biased region" description="Basic and acidic residues" evidence="1">
    <location>
        <begin position="123"/>
        <end position="133"/>
    </location>
</feature>
<feature type="compositionally biased region" description="Basic and acidic residues" evidence="1">
    <location>
        <begin position="104"/>
        <end position="114"/>
    </location>
</feature>
<keyword evidence="3" id="KW-1185">Reference proteome</keyword>
<sequence>MLYFLPSTYAQRSFIWPQYQPNGRDAEEGWVEGGGEHETKEEEEEDRGSTLASPPSSPSRSFLSSISNGSYNGEDVAFFIPASDESLPATSSLVSFDISPQARGESDRWDTRAEEAEEGTEGGGKKNVEENKSAREMEIHTVLDILDSNELEQLDWWHVLGMSPPQGLQNERKQEGTRNRLENTRETCPRTPNRRQGFRLSPMPTPRAKIDHMWEILCPFPRGPASPI</sequence>
<reference evidence="2 3" key="1">
    <citation type="journal article" date="2014" name="Mol. Plant">
        <title>Chromosome Scale Genome Assembly and Transcriptome Profiling of Nannochloropsis gaditana in Nitrogen Depletion.</title>
        <authorList>
            <person name="Corteggiani Carpinelli E."/>
            <person name="Telatin A."/>
            <person name="Vitulo N."/>
            <person name="Forcato C."/>
            <person name="D'Angelo M."/>
            <person name="Schiavon R."/>
            <person name="Vezzi A."/>
            <person name="Giacometti G.M."/>
            <person name="Morosinotto T."/>
            <person name="Valle G."/>
        </authorList>
    </citation>
    <scope>NUCLEOTIDE SEQUENCE [LARGE SCALE GENOMIC DNA]</scope>
    <source>
        <strain evidence="2 3">B-31</strain>
    </source>
</reference>
<evidence type="ECO:0000256" key="1">
    <source>
        <dbReference type="SAM" id="MobiDB-lite"/>
    </source>
</evidence>
<protein>
    <submittedName>
        <fullName evidence="2">Uncharacterized protein</fullName>
    </submittedName>
</protein>
<name>W7TTC8_9STRA</name>
<proteinExistence type="predicted"/>
<feature type="compositionally biased region" description="Basic and acidic residues" evidence="1">
    <location>
        <begin position="170"/>
        <end position="188"/>
    </location>
</feature>
<organism evidence="2 3">
    <name type="scientific">Nannochloropsis gaditana</name>
    <dbReference type="NCBI Taxonomy" id="72520"/>
    <lineage>
        <taxon>Eukaryota</taxon>
        <taxon>Sar</taxon>
        <taxon>Stramenopiles</taxon>
        <taxon>Ochrophyta</taxon>
        <taxon>Eustigmatophyceae</taxon>
        <taxon>Eustigmatales</taxon>
        <taxon>Monodopsidaceae</taxon>
        <taxon>Nannochloropsis</taxon>
    </lineage>
</organism>
<gene>
    <name evidence="2" type="ORF">Naga_100610g3</name>
</gene>
<feature type="region of interest" description="Disordered" evidence="1">
    <location>
        <begin position="98"/>
        <end position="133"/>
    </location>
</feature>
<evidence type="ECO:0000313" key="3">
    <source>
        <dbReference type="Proteomes" id="UP000019335"/>
    </source>
</evidence>
<feature type="region of interest" description="Disordered" evidence="1">
    <location>
        <begin position="166"/>
        <end position="206"/>
    </location>
</feature>
<dbReference type="Proteomes" id="UP000019335">
    <property type="component" value="Chromosome 16"/>
</dbReference>
<dbReference type="AlphaFoldDB" id="W7TTC8"/>
<evidence type="ECO:0000313" key="2">
    <source>
        <dbReference type="EMBL" id="EWM23579.1"/>
    </source>
</evidence>
<accession>W7TTC8</accession>
<comment type="caution">
    <text evidence="2">The sequence shown here is derived from an EMBL/GenBank/DDBJ whole genome shotgun (WGS) entry which is preliminary data.</text>
</comment>
<feature type="region of interest" description="Disordered" evidence="1">
    <location>
        <begin position="17"/>
        <end position="66"/>
    </location>
</feature>
<dbReference type="EMBL" id="AZIL01001561">
    <property type="protein sequence ID" value="EWM23579.1"/>
    <property type="molecule type" value="Genomic_DNA"/>
</dbReference>